<dbReference type="GO" id="GO:0007165">
    <property type="term" value="P:signal transduction"/>
    <property type="evidence" value="ECO:0007669"/>
    <property type="project" value="TreeGrafter"/>
</dbReference>
<dbReference type="PANTHER" id="PTHR10502">
    <property type="entry name" value="ANNEXIN"/>
    <property type="match status" value="1"/>
</dbReference>
<dbReference type="GO" id="GO:0012506">
    <property type="term" value="C:vesicle membrane"/>
    <property type="evidence" value="ECO:0007669"/>
    <property type="project" value="TreeGrafter"/>
</dbReference>
<evidence type="ECO:0000256" key="1">
    <source>
        <dbReference type="ARBA" id="ARBA00007831"/>
    </source>
</evidence>
<keyword evidence="5 6" id="KW-0111">Calcium/phospholipid-binding</keyword>
<dbReference type="PROSITE" id="PS51897">
    <property type="entry name" value="ANNEXIN_2"/>
    <property type="match status" value="4"/>
</dbReference>
<comment type="similarity">
    <text evidence="1 6">Belongs to the annexin family.</text>
</comment>
<dbReference type="SMART" id="SM00335">
    <property type="entry name" value="ANX"/>
    <property type="match status" value="4"/>
</dbReference>
<dbReference type="GO" id="GO:0005509">
    <property type="term" value="F:calcium ion binding"/>
    <property type="evidence" value="ECO:0007669"/>
    <property type="project" value="InterPro"/>
</dbReference>
<protein>
    <recommendedName>
        <fullName evidence="6">Annexin</fullName>
    </recommendedName>
</protein>
<proteinExistence type="inferred from homology"/>
<evidence type="ECO:0000313" key="8">
    <source>
        <dbReference type="Proteomes" id="UP000504632"/>
    </source>
</evidence>
<dbReference type="RefSeq" id="XP_030623698.1">
    <property type="nucleotide sequence ID" value="XM_030767838.1"/>
</dbReference>
<name>A0A6J2UVG6_CHACN</name>
<dbReference type="GO" id="GO:0071385">
    <property type="term" value="P:cellular response to glucocorticoid stimulus"/>
    <property type="evidence" value="ECO:0007669"/>
    <property type="project" value="TreeGrafter"/>
</dbReference>
<dbReference type="FunFam" id="1.10.220.10:FF:000001">
    <property type="entry name" value="Annexin"/>
    <property type="match status" value="1"/>
</dbReference>
<dbReference type="GO" id="GO:0005886">
    <property type="term" value="C:plasma membrane"/>
    <property type="evidence" value="ECO:0007669"/>
    <property type="project" value="TreeGrafter"/>
</dbReference>
<dbReference type="AlphaFoldDB" id="A0A6J2UVG6"/>
<dbReference type="GO" id="GO:0005737">
    <property type="term" value="C:cytoplasm"/>
    <property type="evidence" value="ECO:0007669"/>
    <property type="project" value="TreeGrafter"/>
</dbReference>
<dbReference type="GO" id="GO:0005544">
    <property type="term" value="F:calcium-dependent phospholipid binding"/>
    <property type="evidence" value="ECO:0007669"/>
    <property type="project" value="UniProtKB-KW"/>
</dbReference>
<dbReference type="PRINTS" id="PR00196">
    <property type="entry name" value="ANNEXIN"/>
</dbReference>
<keyword evidence="8" id="KW-1185">Reference proteome</keyword>
<dbReference type="GO" id="GO:0006909">
    <property type="term" value="P:phagocytosis"/>
    <property type="evidence" value="ECO:0007669"/>
    <property type="project" value="TreeGrafter"/>
</dbReference>
<dbReference type="FunFam" id="1.10.220.10:FF:000002">
    <property type="entry name" value="Annexin"/>
    <property type="match status" value="1"/>
</dbReference>
<evidence type="ECO:0000256" key="7">
    <source>
        <dbReference type="SAM" id="MobiDB-lite"/>
    </source>
</evidence>
<dbReference type="FunFam" id="1.10.220.10:FF:000003">
    <property type="entry name" value="Annexin"/>
    <property type="match status" value="1"/>
</dbReference>
<evidence type="ECO:0000256" key="3">
    <source>
        <dbReference type="ARBA" id="ARBA00022837"/>
    </source>
</evidence>
<evidence type="ECO:0000256" key="5">
    <source>
        <dbReference type="ARBA" id="ARBA00023302"/>
    </source>
</evidence>
<dbReference type="Proteomes" id="UP000504632">
    <property type="component" value="Chromosome 3"/>
</dbReference>
<dbReference type="PANTHER" id="PTHR10502:SF237">
    <property type="entry name" value="ANNEXIN"/>
    <property type="match status" value="1"/>
</dbReference>
<dbReference type="GO" id="GO:0005634">
    <property type="term" value="C:nucleus"/>
    <property type="evidence" value="ECO:0007669"/>
    <property type="project" value="TreeGrafter"/>
</dbReference>
<keyword evidence="3 6" id="KW-0106">Calcium</keyword>
<dbReference type="FunCoup" id="A0A6J2UVG6">
    <property type="interactions" value="2"/>
</dbReference>
<gene>
    <name evidence="9" type="primary">LOC115806979</name>
</gene>
<comment type="domain">
    <text evidence="6">A pair of annexin repeats may form one binding site for calcium and phospholipid.</text>
</comment>
<reference evidence="9" key="1">
    <citation type="submission" date="2025-08" db="UniProtKB">
        <authorList>
            <consortium name="RefSeq"/>
        </authorList>
    </citation>
    <scope>IDENTIFICATION</scope>
</reference>
<dbReference type="SUPFAM" id="SSF47874">
    <property type="entry name" value="Annexin"/>
    <property type="match status" value="1"/>
</dbReference>
<evidence type="ECO:0000256" key="6">
    <source>
        <dbReference type="RuleBase" id="RU003540"/>
    </source>
</evidence>
<dbReference type="InterPro" id="IPR037104">
    <property type="entry name" value="Annexin_sf"/>
</dbReference>
<feature type="region of interest" description="Disordered" evidence="7">
    <location>
        <begin position="14"/>
        <end position="37"/>
    </location>
</feature>
<dbReference type="PROSITE" id="PS00223">
    <property type="entry name" value="ANNEXIN_1"/>
    <property type="match status" value="2"/>
</dbReference>
<dbReference type="GO" id="GO:0001786">
    <property type="term" value="F:phosphatidylserine binding"/>
    <property type="evidence" value="ECO:0007669"/>
    <property type="project" value="TreeGrafter"/>
</dbReference>
<dbReference type="GeneID" id="115806979"/>
<evidence type="ECO:0000256" key="4">
    <source>
        <dbReference type="ARBA" id="ARBA00023216"/>
    </source>
</evidence>
<dbReference type="InterPro" id="IPR001464">
    <property type="entry name" value="Annexin"/>
</dbReference>
<sequence length="348" mass="39198">MPFFKDLLKKIIDDDSDDEESQTKKHSKAQVKPYYGTITPDPNFNAARDAAALQKAIETKGVDEQTIVEILVKKSNEQRQQIKSAYEQSTGKPLEETLKAALKSEFEDVVLGLLMTPAQYDAHEIRMSMKGLGTNESVLCEILSTRSNKEITELKKTFKEAYNEDLEEDIKCDTSGDFRDALLALCKADRCEDEEIDDGVAKSDAKALLEAGEKKRGTVCSVFIDVLTSRSSPQLRKVFRYYGKYSTKGLVEALDDELTGDTEDCLMTLVKTAWNTPAYFAERLQQAMKGFGTNCGTLTRILVSRSEVDLLKILHEYRRMYNRTLQEDLLAETKGDYETILLALCGKK</sequence>
<dbReference type="Pfam" id="PF00191">
    <property type="entry name" value="Annexin"/>
    <property type="match status" value="4"/>
</dbReference>
<keyword evidence="2 6" id="KW-0677">Repeat</keyword>
<dbReference type="InParanoid" id="A0A6J2UVG6"/>
<dbReference type="InterPro" id="IPR018252">
    <property type="entry name" value="Annexin_repeat_CS"/>
</dbReference>
<keyword evidence="4 6" id="KW-0041">Annexin</keyword>
<evidence type="ECO:0000313" key="9">
    <source>
        <dbReference type="RefSeq" id="XP_030623698.1"/>
    </source>
</evidence>
<dbReference type="Gene3D" id="1.10.220.10">
    <property type="entry name" value="Annexin"/>
    <property type="match status" value="4"/>
</dbReference>
<organism evidence="8 9">
    <name type="scientific">Chanos chanos</name>
    <name type="common">Milkfish</name>
    <name type="synonym">Mugil chanos</name>
    <dbReference type="NCBI Taxonomy" id="29144"/>
    <lineage>
        <taxon>Eukaryota</taxon>
        <taxon>Metazoa</taxon>
        <taxon>Chordata</taxon>
        <taxon>Craniata</taxon>
        <taxon>Vertebrata</taxon>
        <taxon>Euteleostomi</taxon>
        <taxon>Actinopterygii</taxon>
        <taxon>Neopterygii</taxon>
        <taxon>Teleostei</taxon>
        <taxon>Ostariophysi</taxon>
        <taxon>Gonorynchiformes</taxon>
        <taxon>Chanidae</taxon>
        <taxon>Chanos</taxon>
    </lineage>
</organism>
<dbReference type="FunFam" id="1.10.220.10:FF:000007">
    <property type="entry name" value="Annexin"/>
    <property type="match status" value="1"/>
</dbReference>
<evidence type="ECO:0000256" key="2">
    <source>
        <dbReference type="ARBA" id="ARBA00022737"/>
    </source>
</evidence>
<dbReference type="InterPro" id="IPR018502">
    <property type="entry name" value="Annexin_repeat"/>
</dbReference>
<dbReference type="OrthoDB" id="37886at2759"/>
<accession>A0A6J2UVG6</accession>